<keyword evidence="2" id="KW-1185">Reference proteome</keyword>
<comment type="caution">
    <text evidence="1">The sequence shown here is derived from an EMBL/GenBank/DDBJ whole genome shotgun (WGS) entry which is preliminary data.</text>
</comment>
<proteinExistence type="predicted"/>
<evidence type="ECO:0000313" key="1">
    <source>
        <dbReference type="EMBL" id="KAJ0016747.1"/>
    </source>
</evidence>
<dbReference type="EMBL" id="CM047747">
    <property type="protein sequence ID" value="KAJ0016747.1"/>
    <property type="molecule type" value="Genomic_DNA"/>
</dbReference>
<protein>
    <submittedName>
        <fullName evidence="1">Uncharacterized protein</fullName>
    </submittedName>
</protein>
<evidence type="ECO:0000313" key="2">
    <source>
        <dbReference type="Proteomes" id="UP001163603"/>
    </source>
</evidence>
<accession>A0ACC0XG71</accession>
<reference evidence="2" key="1">
    <citation type="journal article" date="2023" name="G3 (Bethesda)">
        <title>Genome assembly and association tests identify interacting loci associated with vigor, precocity, and sex in interspecific pistachio rootstocks.</title>
        <authorList>
            <person name="Palmer W."/>
            <person name="Jacygrad E."/>
            <person name="Sagayaradj S."/>
            <person name="Cavanaugh K."/>
            <person name="Han R."/>
            <person name="Bertier L."/>
            <person name="Beede B."/>
            <person name="Kafkas S."/>
            <person name="Golino D."/>
            <person name="Preece J."/>
            <person name="Michelmore R."/>
        </authorList>
    </citation>
    <scope>NUCLEOTIDE SEQUENCE [LARGE SCALE GENOMIC DNA]</scope>
</reference>
<sequence>MASLAFTSFMIHPLPLPLPLNFKTNTNTNNGFYCFPSCRRASSLEKFNFFSLSPLPKPSTSATASSDQHSQQHEDEEEDESFQVLTAIRSKYNDIVIVDTSTSRMLLLDHTNNVHSIFNKGLQKWTDSYWDEFSSLPAIVPKGPIAIYGLGGGTAAHLMLDLWPSLQLEGWEIDEIVWEINYLFLLD</sequence>
<organism evidence="1 2">
    <name type="scientific">Pistacia integerrima</name>
    <dbReference type="NCBI Taxonomy" id="434235"/>
    <lineage>
        <taxon>Eukaryota</taxon>
        <taxon>Viridiplantae</taxon>
        <taxon>Streptophyta</taxon>
        <taxon>Embryophyta</taxon>
        <taxon>Tracheophyta</taxon>
        <taxon>Spermatophyta</taxon>
        <taxon>Magnoliopsida</taxon>
        <taxon>eudicotyledons</taxon>
        <taxon>Gunneridae</taxon>
        <taxon>Pentapetalae</taxon>
        <taxon>rosids</taxon>
        <taxon>malvids</taxon>
        <taxon>Sapindales</taxon>
        <taxon>Anacardiaceae</taxon>
        <taxon>Pistacia</taxon>
    </lineage>
</organism>
<dbReference type="Proteomes" id="UP001163603">
    <property type="component" value="Chromosome 12"/>
</dbReference>
<gene>
    <name evidence="1" type="ORF">Pint_11687</name>
</gene>
<name>A0ACC0XG71_9ROSI</name>